<name>A0ABU5TQ88_9CYAN</name>
<evidence type="ECO:0000313" key="2">
    <source>
        <dbReference type="EMBL" id="MEA5480503.1"/>
    </source>
</evidence>
<dbReference type="SUPFAM" id="SSF47413">
    <property type="entry name" value="lambda repressor-like DNA-binding domains"/>
    <property type="match status" value="1"/>
</dbReference>
<proteinExistence type="predicted"/>
<dbReference type="EMBL" id="JAYGIE010000128">
    <property type="protein sequence ID" value="MEA5480503.1"/>
    <property type="molecule type" value="Genomic_DNA"/>
</dbReference>
<dbReference type="Gene3D" id="1.10.260.40">
    <property type="entry name" value="lambda repressor-like DNA-binding domains"/>
    <property type="match status" value="1"/>
</dbReference>
<organism evidence="2 3">
    <name type="scientific">Pseudanabaena galeata UHCC 0370</name>
    <dbReference type="NCBI Taxonomy" id="3110310"/>
    <lineage>
        <taxon>Bacteria</taxon>
        <taxon>Bacillati</taxon>
        <taxon>Cyanobacteriota</taxon>
        <taxon>Cyanophyceae</taxon>
        <taxon>Pseudanabaenales</taxon>
        <taxon>Pseudanabaenaceae</taxon>
        <taxon>Pseudanabaena</taxon>
    </lineage>
</organism>
<dbReference type="RefSeq" id="WP_323263473.1">
    <property type="nucleotide sequence ID" value="NZ_JAYGIE010000128.1"/>
</dbReference>
<dbReference type="SMART" id="SM00530">
    <property type="entry name" value="HTH_XRE"/>
    <property type="match status" value="1"/>
</dbReference>
<keyword evidence="3" id="KW-1185">Reference proteome</keyword>
<dbReference type="Pfam" id="PF01381">
    <property type="entry name" value="HTH_3"/>
    <property type="match status" value="1"/>
</dbReference>
<protein>
    <submittedName>
        <fullName evidence="2">Helix-turn-helix domain-containing protein</fullName>
    </submittedName>
</protein>
<dbReference type="Proteomes" id="UP001301388">
    <property type="component" value="Unassembled WGS sequence"/>
</dbReference>
<reference evidence="2 3" key="1">
    <citation type="submission" date="2023-12" db="EMBL/GenBank/DDBJ databases">
        <title>Baltic Sea Cyanobacteria.</title>
        <authorList>
            <person name="Delbaje E."/>
            <person name="Fewer D.P."/>
            <person name="Shishido T.K."/>
        </authorList>
    </citation>
    <scope>NUCLEOTIDE SEQUENCE [LARGE SCALE GENOMIC DNA]</scope>
    <source>
        <strain evidence="2 3">UHCC 0370</strain>
    </source>
</reference>
<accession>A0ABU5TQ88</accession>
<comment type="caution">
    <text evidence="2">The sequence shown here is derived from an EMBL/GenBank/DDBJ whole genome shotgun (WGS) entry which is preliminary data.</text>
</comment>
<dbReference type="PROSITE" id="PS50943">
    <property type="entry name" value="HTH_CROC1"/>
    <property type="match status" value="1"/>
</dbReference>
<sequence length="83" mass="9725">MLIHSSKELAEYLRDRRKRQKLSQAEIGDRVGIKQATISAFENNPEGTKLETLFKLFSALELEIQIIPKEEARKPKQGWKEEW</sequence>
<feature type="domain" description="HTH cro/C1-type" evidence="1">
    <location>
        <begin position="13"/>
        <end position="67"/>
    </location>
</feature>
<dbReference type="CDD" id="cd00093">
    <property type="entry name" value="HTH_XRE"/>
    <property type="match status" value="1"/>
</dbReference>
<dbReference type="InterPro" id="IPR010982">
    <property type="entry name" value="Lambda_DNA-bd_dom_sf"/>
</dbReference>
<evidence type="ECO:0000259" key="1">
    <source>
        <dbReference type="PROSITE" id="PS50943"/>
    </source>
</evidence>
<evidence type="ECO:0000313" key="3">
    <source>
        <dbReference type="Proteomes" id="UP001301388"/>
    </source>
</evidence>
<gene>
    <name evidence="2" type="ORF">VB774_22950</name>
</gene>
<dbReference type="InterPro" id="IPR001387">
    <property type="entry name" value="Cro/C1-type_HTH"/>
</dbReference>